<dbReference type="Proteomes" id="UP000813824">
    <property type="component" value="Unassembled WGS sequence"/>
</dbReference>
<gene>
    <name evidence="3" type="ORF">BXZ70DRAFT_166488</name>
</gene>
<dbReference type="EMBL" id="JAEVFJ010000015">
    <property type="protein sequence ID" value="KAH8100651.1"/>
    <property type="molecule type" value="Genomic_DNA"/>
</dbReference>
<feature type="compositionally biased region" description="Polar residues" evidence="1">
    <location>
        <begin position="440"/>
        <end position="450"/>
    </location>
</feature>
<proteinExistence type="predicted"/>
<dbReference type="PROSITE" id="PS50172">
    <property type="entry name" value="BRCT"/>
    <property type="match status" value="2"/>
</dbReference>
<dbReference type="OrthoDB" id="426865at2759"/>
<feature type="domain" description="BRCT" evidence="2">
    <location>
        <begin position="22"/>
        <end position="116"/>
    </location>
</feature>
<feature type="domain" description="BRCT" evidence="2">
    <location>
        <begin position="329"/>
        <end position="413"/>
    </location>
</feature>
<sequence length="666" mass="74529">MNGDMEDSTDLNQNLFKQENGRSLRIYVEPLNTHHRPRLVRSLKRAGAFVSHTPDEAQIILINPDDDGDDNDGSRLPIRGLIDHKDNPPESIVLNVSWAHDALKANKLLGFRNYYLGSHPSAVDGILPNPYSPLPTPRHTPAESAVGRGFPYNVPETPLSGPSSAPNHAPQLSVHSSPAMIQQFVNDFMSAPGMRQAIEQFSPQAFMDACVDVLKSHLPVPQFPNGNAQFMQHNQYQQPPFPLGHTQASPEEVGIPPSLKRHSREEVGKGRKKVQPSHPKKRQRFEDEDEEYSSESSSSSGGGRRAQSSRHLKGQARRPGSIFVDDNGRKLNVFVQLNFHSRQSIVDKIKEHGGSMVINIADAAYAVLYRYDKANIPGYLARCEQYDIPAVVPAYIDCCVEASMLLDVQGFLVKDTLVVEKARGRKPKIFLVQEDRDSAANQEKISTTKTKPVKSQALAASTPVKKPSYAPAKAKKSTPARPDPDESDASPAPSSKLNARTVVSLSKLDRRPTSRSPSPEPPLEPVRFAEGRNRFVEEERVYMLKYLGKLFKRDPEASLTIISKKMHEKMPQHTEKSWLAEMYKHSADIDSIRRKAAIQHRKTESAFEDIVTWFVDGHADNLADEAVWPALASEYPYMSMTEWQDYYLQHGVSVNKEVEARREDDS</sequence>
<keyword evidence="4" id="KW-1185">Reference proteome</keyword>
<evidence type="ECO:0000313" key="4">
    <source>
        <dbReference type="Proteomes" id="UP000813824"/>
    </source>
</evidence>
<protein>
    <recommendedName>
        <fullName evidence="2">BRCT domain-containing protein</fullName>
    </recommendedName>
</protein>
<feature type="compositionally biased region" description="Basic residues" evidence="1">
    <location>
        <begin position="270"/>
        <end position="283"/>
    </location>
</feature>
<reference evidence="3" key="1">
    <citation type="journal article" date="2021" name="New Phytol.">
        <title>Evolutionary innovations through gain and loss of genes in the ectomycorrhizal Boletales.</title>
        <authorList>
            <person name="Wu G."/>
            <person name="Miyauchi S."/>
            <person name="Morin E."/>
            <person name="Kuo A."/>
            <person name="Drula E."/>
            <person name="Varga T."/>
            <person name="Kohler A."/>
            <person name="Feng B."/>
            <person name="Cao Y."/>
            <person name="Lipzen A."/>
            <person name="Daum C."/>
            <person name="Hundley H."/>
            <person name="Pangilinan J."/>
            <person name="Johnson J."/>
            <person name="Barry K."/>
            <person name="LaButti K."/>
            <person name="Ng V."/>
            <person name="Ahrendt S."/>
            <person name="Min B."/>
            <person name="Choi I.G."/>
            <person name="Park H."/>
            <person name="Plett J.M."/>
            <person name="Magnuson J."/>
            <person name="Spatafora J.W."/>
            <person name="Nagy L.G."/>
            <person name="Henrissat B."/>
            <person name="Grigoriev I.V."/>
            <person name="Yang Z.L."/>
            <person name="Xu J."/>
            <person name="Martin F.M."/>
        </authorList>
    </citation>
    <scope>NUCLEOTIDE SEQUENCE</scope>
    <source>
        <strain evidence="3">KKN 215</strain>
    </source>
</reference>
<feature type="region of interest" description="Disordered" evidence="1">
    <location>
        <begin position="236"/>
        <end position="323"/>
    </location>
</feature>
<comment type="caution">
    <text evidence="3">The sequence shown here is derived from an EMBL/GenBank/DDBJ whole genome shotgun (WGS) entry which is preliminary data.</text>
</comment>
<evidence type="ECO:0000313" key="3">
    <source>
        <dbReference type="EMBL" id="KAH8100651.1"/>
    </source>
</evidence>
<evidence type="ECO:0000259" key="2">
    <source>
        <dbReference type="PROSITE" id="PS50172"/>
    </source>
</evidence>
<feature type="compositionally biased region" description="Low complexity" evidence="1">
    <location>
        <begin position="463"/>
        <end position="472"/>
    </location>
</feature>
<organism evidence="3 4">
    <name type="scientific">Cristinia sonorae</name>
    <dbReference type="NCBI Taxonomy" id="1940300"/>
    <lineage>
        <taxon>Eukaryota</taxon>
        <taxon>Fungi</taxon>
        <taxon>Dikarya</taxon>
        <taxon>Basidiomycota</taxon>
        <taxon>Agaricomycotina</taxon>
        <taxon>Agaricomycetes</taxon>
        <taxon>Agaricomycetidae</taxon>
        <taxon>Agaricales</taxon>
        <taxon>Pleurotineae</taxon>
        <taxon>Stephanosporaceae</taxon>
        <taxon>Cristinia</taxon>
    </lineage>
</organism>
<name>A0A8K0UN30_9AGAR</name>
<dbReference type="AlphaFoldDB" id="A0A8K0UN30"/>
<feature type="region of interest" description="Disordered" evidence="1">
    <location>
        <begin position="440"/>
        <end position="526"/>
    </location>
</feature>
<evidence type="ECO:0000256" key="1">
    <source>
        <dbReference type="SAM" id="MobiDB-lite"/>
    </source>
</evidence>
<feature type="compositionally biased region" description="Basic residues" evidence="1">
    <location>
        <begin position="307"/>
        <end position="316"/>
    </location>
</feature>
<accession>A0A8K0UN30</accession>
<dbReference type="InterPro" id="IPR001357">
    <property type="entry name" value="BRCT_dom"/>
</dbReference>